<dbReference type="InterPro" id="IPR011629">
    <property type="entry name" value="CobW-like_C"/>
</dbReference>
<dbReference type="PANTHER" id="PTHR43603">
    <property type="entry name" value="COBW DOMAIN-CONTAINING PROTEIN DDB_G0274527"/>
    <property type="match status" value="1"/>
</dbReference>
<keyword evidence="4" id="KW-1185">Reference proteome</keyword>
<gene>
    <name evidence="3" type="ordered locus">SACE_0755</name>
</gene>
<proteinExistence type="predicted"/>
<sequence length="437" mass="47277">MPTEFGVGMHTEPSGAAGTDRRVPLVVVSGIHEEQVARAAEAVRARDAARTVVVQHDLREISQGVVRRHVRHGDHEQLAVLELVHGCVSCTLREDFLPLLRRLCAAPDVERIVVRLDPALEPEAICWALQHVVVDGGTLDTDVAVEAVIAVVDRPSWLSDASGEDELAERGLAGSPDDERTVAQVVVGQVEFADAVVLAGEAEDRWQEVRTEAVISRLTPTAPRGHLDGLDPADLLARVPAEARRGRIDWPHGPLLRGQPSLESEAGVCVVLFEERRPFHPQRLHEVLDVLLDGVVRTRGRAWVASQPGAALWLESAGGGLNVGHAGPWLAALDTAQWDEVSAERQVRASLNWDDYYGDRMQELVVIAHEADPREITRALRSALLTDAEIAEGEAVWAGYEDPFGEWHTDPCPDMGAGTGSEPATGSADAARDGGKQ</sequence>
<accession>A4F7S2</accession>
<dbReference type="InterPro" id="IPR027417">
    <property type="entry name" value="P-loop_NTPase"/>
</dbReference>
<dbReference type="eggNOG" id="COG0523">
    <property type="taxonomic scope" value="Bacteria"/>
</dbReference>
<dbReference type="HOGENOM" id="CLU_017452_2_0_11"/>
<name>A4F7S2_SACEN</name>
<feature type="region of interest" description="Disordered" evidence="1">
    <location>
        <begin position="408"/>
        <end position="437"/>
    </location>
</feature>
<dbReference type="KEGG" id="sen:SACE_0755"/>
<protein>
    <submittedName>
        <fullName evidence="3">Cobalamin synthesis CobW-like protein</fullName>
    </submittedName>
</protein>
<dbReference type="STRING" id="405948.SACE_0755"/>
<evidence type="ECO:0000313" key="3">
    <source>
        <dbReference type="EMBL" id="CAM00096.1"/>
    </source>
</evidence>
<dbReference type="InterPro" id="IPR051927">
    <property type="entry name" value="Zn_Chap_cDPG_Synth"/>
</dbReference>
<dbReference type="EMBL" id="AM420293">
    <property type="protein sequence ID" value="CAM00096.1"/>
    <property type="molecule type" value="Genomic_DNA"/>
</dbReference>
<evidence type="ECO:0000313" key="4">
    <source>
        <dbReference type="Proteomes" id="UP000006728"/>
    </source>
</evidence>
<reference evidence="3 4" key="1">
    <citation type="journal article" date="2007" name="Nat. Biotechnol.">
        <title>Complete genome sequence of the erythromycin-producing bacterium Saccharopolyspora erythraea NRRL23338.</title>
        <authorList>
            <person name="Oliynyk M."/>
            <person name="Samborskyy M."/>
            <person name="Lester J.B."/>
            <person name="Mironenko T."/>
            <person name="Scott N."/>
            <person name="Dickens S."/>
            <person name="Haydock S.F."/>
            <person name="Leadlay P.F."/>
        </authorList>
    </citation>
    <scope>NUCLEOTIDE SEQUENCE [LARGE SCALE GENOMIC DNA]</scope>
    <source>
        <strain evidence="4">ATCC 11635 / DSM 40517 / JCM 4748 / NBRC 13426 / NCIMB 8594 / NRRL 2338</strain>
    </source>
</reference>
<dbReference type="Gene3D" id="3.40.50.300">
    <property type="entry name" value="P-loop containing nucleotide triphosphate hydrolases"/>
    <property type="match status" value="1"/>
</dbReference>
<dbReference type="Proteomes" id="UP000006728">
    <property type="component" value="Chromosome"/>
</dbReference>
<organism evidence="3 4">
    <name type="scientific">Saccharopolyspora erythraea (strain ATCC 11635 / DSM 40517 / JCM 4748 / NBRC 13426 / NCIMB 8594 / NRRL 2338)</name>
    <dbReference type="NCBI Taxonomy" id="405948"/>
    <lineage>
        <taxon>Bacteria</taxon>
        <taxon>Bacillati</taxon>
        <taxon>Actinomycetota</taxon>
        <taxon>Actinomycetes</taxon>
        <taxon>Pseudonocardiales</taxon>
        <taxon>Pseudonocardiaceae</taxon>
        <taxon>Saccharopolyspora</taxon>
    </lineage>
</organism>
<dbReference type="PANTHER" id="PTHR43603:SF1">
    <property type="entry name" value="ZINC-REGULATED GTPASE METALLOPROTEIN ACTIVATOR 1"/>
    <property type="match status" value="1"/>
</dbReference>
<evidence type="ECO:0000256" key="1">
    <source>
        <dbReference type="SAM" id="MobiDB-lite"/>
    </source>
</evidence>
<evidence type="ECO:0000259" key="2">
    <source>
        <dbReference type="SMART" id="SM00833"/>
    </source>
</evidence>
<dbReference type="Pfam" id="PF02492">
    <property type="entry name" value="cobW"/>
    <property type="match status" value="1"/>
</dbReference>
<dbReference type="SUPFAM" id="SSF90002">
    <property type="entry name" value="Hypothetical protein YjiA, C-terminal domain"/>
    <property type="match status" value="1"/>
</dbReference>
<dbReference type="Pfam" id="PF07683">
    <property type="entry name" value="CobW_C"/>
    <property type="match status" value="1"/>
</dbReference>
<feature type="domain" description="CobW C-terminal" evidence="2">
    <location>
        <begin position="268"/>
        <end position="384"/>
    </location>
</feature>
<dbReference type="InterPro" id="IPR003495">
    <property type="entry name" value="CobW/HypB/UreG_nucleotide-bd"/>
</dbReference>
<dbReference type="NCBIfam" id="NF047431">
    <property type="entry name" value="hiber_recruit"/>
    <property type="match status" value="1"/>
</dbReference>
<dbReference type="AlphaFoldDB" id="A4F7S2"/>
<dbReference type="SMART" id="SM00833">
    <property type="entry name" value="CobW_C"/>
    <property type="match status" value="1"/>
</dbReference>